<evidence type="ECO:0000313" key="4">
    <source>
        <dbReference type="Proteomes" id="UP001156140"/>
    </source>
</evidence>
<dbReference type="Proteomes" id="UP001156140">
    <property type="component" value="Unassembled WGS sequence"/>
</dbReference>
<name>A0AA41QR01_9HYPH</name>
<keyword evidence="4" id="KW-1185">Reference proteome</keyword>
<protein>
    <submittedName>
        <fullName evidence="3">Uncharacterized protein</fullName>
    </submittedName>
</protein>
<evidence type="ECO:0000256" key="2">
    <source>
        <dbReference type="SAM" id="SignalP"/>
    </source>
</evidence>
<accession>A0AA41QR01</accession>
<organism evidence="3 4">
    <name type="scientific">Paradevosia shaoguanensis</name>
    <dbReference type="NCBI Taxonomy" id="1335043"/>
    <lineage>
        <taxon>Bacteria</taxon>
        <taxon>Pseudomonadati</taxon>
        <taxon>Pseudomonadota</taxon>
        <taxon>Alphaproteobacteria</taxon>
        <taxon>Hyphomicrobiales</taxon>
        <taxon>Devosiaceae</taxon>
        <taxon>Paradevosia</taxon>
    </lineage>
</organism>
<evidence type="ECO:0000313" key="3">
    <source>
        <dbReference type="EMBL" id="MCI0128394.1"/>
    </source>
</evidence>
<feature type="compositionally biased region" description="Low complexity" evidence="1">
    <location>
        <begin position="35"/>
        <end position="51"/>
    </location>
</feature>
<reference evidence="3" key="1">
    <citation type="submission" date="2022-03" db="EMBL/GenBank/DDBJ databases">
        <title>The complete genome sequence of a Methyloterrigena soli.</title>
        <authorList>
            <person name="Zi Z."/>
        </authorList>
    </citation>
    <scope>NUCLEOTIDE SEQUENCE</scope>
    <source>
        <strain evidence="3">M48</strain>
    </source>
</reference>
<keyword evidence="2" id="KW-0732">Signal</keyword>
<comment type="caution">
    <text evidence="3">The sequence shown here is derived from an EMBL/GenBank/DDBJ whole genome shotgun (WGS) entry which is preliminary data.</text>
</comment>
<feature type="chain" id="PRO_5041419012" evidence="2">
    <location>
        <begin position="24"/>
        <end position="142"/>
    </location>
</feature>
<dbReference type="EMBL" id="JALAZD010000002">
    <property type="protein sequence ID" value="MCI0128394.1"/>
    <property type="molecule type" value="Genomic_DNA"/>
</dbReference>
<feature type="signal peptide" evidence="2">
    <location>
        <begin position="1"/>
        <end position="23"/>
    </location>
</feature>
<evidence type="ECO:0000256" key="1">
    <source>
        <dbReference type="SAM" id="MobiDB-lite"/>
    </source>
</evidence>
<dbReference type="RefSeq" id="WP_035033851.1">
    <property type="nucleotide sequence ID" value="NZ_JAKETQ010000002.1"/>
</dbReference>
<sequence>MRILTGLTIAALLATAAPAFAQAATETPAAPAPEAPAAAAPAVPATPVPEGVTPEADKLLWCGHALNFASGFAKEAGDEDGAKTMLENGGKLIEQGSTLLKDLAPEKLEAAKSVYVEQIKLELAGTGENAKFTYDECMTLVQ</sequence>
<proteinExistence type="predicted"/>
<dbReference type="AlphaFoldDB" id="A0AA41QR01"/>
<gene>
    <name evidence="3" type="ORF">ML536_16305</name>
</gene>
<feature type="region of interest" description="Disordered" evidence="1">
    <location>
        <begin position="27"/>
        <end position="51"/>
    </location>
</feature>